<dbReference type="InterPro" id="IPR009081">
    <property type="entry name" value="PP-bd_ACP"/>
</dbReference>
<dbReference type="PROSITE" id="PS50075">
    <property type="entry name" value="CARRIER"/>
    <property type="match status" value="1"/>
</dbReference>
<dbReference type="Proteomes" id="UP000189055">
    <property type="component" value="Plasmid pAC1084_1"/>
</dbReference>
<dbReference type="Pfam" id="PF00550">
    <property type="entry name" value="PP-binding"/>
    <property type="match status" value="1"/>
</dbReference>
<sequence length="83" mass="9136">MIDVARQVTRIIAEETSRKEEDISRESSLSNDLGMNSDALLDLGLSLEDHFGIEITLADAARVLIALSTVQDVIDLIVQKTPR</sequence>
<accession>A0A1U9LJD1</accession>
<evidence type="ECO:0000313" key="2">
    <source>
        <dbReference type="EMBL" id="AQT06532.1"/>
    </source>
</evidence>
<organism evidence="2 3">
    <name type="scientific">Acetobacter persici</name>
    <dbReference type="NCBI Taxonomy" id="1076596"/>
    <lineage>
        <taxon>Bacteria</taxon>
        <taxon>Pseudomonadati</taxon>
        <taxon>Pseudomonadota</taxon>
        <taxon>Alphaproteobacteria</taxon>
        <taxon>Acetobacterales</taxon>
        <taxon>Acetobacteraceae</taxon>
        <taxon>Acetobacter</taxon>
    </lineage>
</organism>
<name>A0A1U9LJD1_9PROT</name>
<dbReference type="AlphaFoldDB" id="A0A1U9LJD1"/>
<gene>
    <name evidence="2" type="ORF">A0U91_16115</name>
</gene>
<evidence type="ECO:0000259" key="1">
    <source>
        <dbReference type="PROSITE" id="PS50075"/>
    </source>
</evidence>
<dbReference type="EMBL" id="CP014688">
    <property type="protein sequence ID" value="AQT06532.1"/>
    <property type="molecule type" value="Genomic_DNA"/>
</dbReference>
<proteinExistence type="predicted"/>
<dbReference type="RefSeq" id="WP_077932159.1">
    <property type="nucleotide sequence ID" value="NZ_CP014688.1"/>
</dbReference>
<dbReference type="Gene3D" id="1.10.1200.10">
    <property type="entry name" value="ACP-like"/>
    <property type="match status" value="1"/>
</dbReference>
<geneLocation type="plasmid" evidence="3">
    <name>pac1084_1</name>
</geneLocation>
<protein>
    <recommendedName>
        <fullName evidence="1">Carrier domain-containing protein</fullName>
    </recommendedName>
</protein>
<keyword evidence="2" id="KW-0614">Plasmid</keyword>
<dbReference type="SUPFAM" id="SSF47336">
    <property type="entry name" value="ACP-like"/>
    <property type="match status" value="1"/>
</dbReference>
<reference evidence="2 3" key="1">
    <citation type="submission" date="2016-03" db="EMBL/GenBank/DDBJ databases">
        <title>Acetic acid bacteria sequencing.</title>
        <authorList>
            <person name="Brandt J."/>
            <person name="Jakob F."/>
            <person name="Vogel R.F."/>
        </authorList>
    </citation>
    <scope>NUCLEOTIDE SEQUENCE [LARGE SCALE GENOMIC DNA]</scope>
    <source>
        <strain evidence="2 3">TMW2.1084</strain>
        <plasmid evidence="3">pac1084_1</plasmid>
    </source>
</reference>
<evidence type="ECO:0000313" key="3">
    <source>
        <dbReference type="Proteomes" id="UP000189055"/>
    </source>
</evidence>
<dbReference type="InterPro" id="IPR036736">
    <property type="entry name" value="ACP-like_sf"/>
</dbReference>
<dbReference type="KEGG" id="aper:A0U91_16115"/>
<feature type="domain" description="Carrier" evidence="1">
    <location>
        <begin position="1"/>
        <end position="81"/>
    </location>
</feature>